<protein>
    <submittedName>
        <fullName evidence="2">Uncharacterized protein</fullName>
    </submittedName>
</protein>
<name>A0A2N5TXW1_9BASI</name>
<evidence type="ECO:0000313" key="3">
    <source>
        <dbReference type="Proteomes" id="UP000235392"/>
    </source>
</evidence>
<evidence type="ECO:0000313" key="2">
    <source>
        <dbReference type="EMBL" id="PLW30340.1"/>
    </source>
</evidence>
<comment type="caution">
    <text evidence="2">The sequence shown here is derived from an EMBL/GenBank/DDBJ whole genome shotgun (WGS) entry which is preliminary data.</text>
</comment>
<proteinExistence type="predicted"/>
<dbReference type="EMBL" id="PGCI01000301">
    <property type="protein sequence ID" value="PLW30340.1"/>
    <property type="molecule type" value="Genomic_DNA"/>
</dbReference>
<accession>A0A2N5TXW1</accession>
<organism evidence="2 3">
    <name type="scientific">Puccinia coronata f. sp. avenae</name>
    <dbReference type="NCBI Taxonomy" id="200324"/>
    <lineage>
        <taxon>Eukaryota</taxon>
        <taxon>Fungi</taxon>
        <taxon>Dikarya</taxon>
        <taxon>Basidiomycota</taxon>
        <taxon>Pucciniomycotina</taxon>
        <taxon>Pucciniomycetes</taxon>
        <taxon>Pucciniales</taxon>
        <taxon>Pucciniaceae</taxon>
        <taxon>Puccinia</taxon>
    </lineage>
</organism>
<gene>
    <name evidence="2" type="ORF">PCASD_16091</name>
</gene>
<dbReference type="Proteomes" id="UP000235392">
    <property type="component" value="Unassembled WGS sequence"/>
</dbReference>
<evidence type="ECO:0000256" key="1">
    <source>
        <dbReference type="SAM" id="MobiDB-lite"/>
    </source>
</evidence>
<dbReference type="AlphaFoldDB" id="A0A2N5TXW1"/>
<feature type="region of interest" description="Disordered" evidence="1">
    <location>
        <begin position="42"/>
        <end position="74"/>
    </location>
</feature>
<reference evidence="2 3" key="1">
    <citation type="submission" date="2017-11" db="EMBL/GenBank/DDBJ databases">
        <title>De novo assembly and phasing of dikaryotic genomes from two isolates of Puccinia coronata f. sp. avenae, the causal agent of oat crown rust.</title>
        <authorList>
            <person name="Miller M.E."/>
            <person name="Zhang Y."/>
            <person name="Omidvar V."/>
            <person name="Sperschneider J."/>
            <person name="Schwessinger B."/>
            <person name="Raley C."/>
            <person name="Palmer J.M."/>
            <person name="Garnica D."/>
            <person name="Upadhyaya N."/>
            <person name="Rathjen J."/>
            <person name="Taylor J.M."/>
            <person name="Park R.F."/>
            <person name="Dodds P.N."/>
            <person name="Hirsch C.D."/>
            <person name="Kianian S.F."/>
            <person name="Figueroa M."/>
        </authorList>
    </citation>
    <scope>NUCLEOTIDE SEQUENCE [LARGE SCALE GENOMIC DNA]</scope>
    <source>
        <strain evidence="2">12SD80</strain>
    </source>
</reference>
<sequence>MPLAQLAAVDGKNQRRSALAFWAPGRKQQYVLGPADDVIEGGQRRVLRRSPSRGEARPASSGNFNLRDHPPPTR</sequence>